<reference evidence="3" key="1">
    <citation type="submission" date="2016-06" db="EMBL/GenBank/DDBJ databases">
        <authorList>
            <person name="Varghese N."/>
            <person name="Submissions Spin"/>
        </authorList>
    </citation>
    <scope>NUCLEOTIDE SEQUENCE [LARGE SCALE GENOMIC DNA]</scope>
    <source>
        <strain evidence="3">DSM 43903</strain>
    </source>
</reference>
<proteinExistence type="predicted"/>
<keyword evidence="3" id="KW-1185">Reference proteome</keyword>
<feature type="compositionally biased region" description="Basic residues" evidence="1">
    <location>
        <begin position="1"/>
        <end position="11"/>
    </location>
</feature>
<feature type="compositionally biased region" description="Low complexity" evidence="1">
    <location>
        <begin position="44"/>
        <end position="75"/>
    </location>
</feature>
<dbReference type="RefSeq" id="WP_091104104.1">
    <property type="nucleotide sequence ID" value="NZ_FMHZ01000002.1"/>
</dbReference>
<dbReference type="Proteomes" id="UP000199001">
    <property type="component" value="Unassembled WGS sequence"/>
</dbReference>
<name>A0A1C6VNQ3_9ACTN</name>
<organism evidence="2 3">
    <name type="scientific">Micromonospora citrea</name>
    <dbReference type="NCBI Taxonomy" id="47855"/>
    <lineage>
        <taxon>Bacteria</taxon>
        <taxon>Bacillati</taxon>
        <taxon>Actinomycetota</taxon>
        <taxon>Actinomycetes</taxon>
        <taxon>Micromonosporales</taxon>
        <taxon>Micromonosporaceae</taxon>
        <taxon>Micromonospora</taxon>
    </lineage>
</organism>
<feature type="region of interest" description="Disordered" evidence="1">
    <location>
        <begin position="44"/>
        <end position="81"/>
    </location>
</feature>
<dbReference type="AlphaFoldDB" id="A0A1C6VNQ3"/>
<evidence type="ECO:0000313" key="3">
    <source>
        <dbReference type="Proteomes" id="UP000199001"/>
    </source>
</evidence>
<evidence type="ECO:0000313" key="2">
    <source>
        <dbReference type="EMBL" id="SCL67867.1"/>
    </source>
</evidence>
<dbReference type="EMBL" id="FMHZ01000002">
    <property type="protein sequence ID" value="SCL67867.1"/>
    <property type="molecule type" value="Genomic_DNA"/>
</dbReference>
<protein>
    <submittedName>
        <fullName evidence="2">Uncharacterized protein</fullName>
    </submittedName>
</protein>
<gene>
    <name evidence="2" type="ORF">GA0070606_4655</name>
</gene>
<evidence type="ECO:0000256" key="1">
    <source>
        <dbReference type="SAM" id="MobiDB-lite"/>
    </source>
</evidence>
<accession>A0A1C6VNQ3</accession>
<sequence length="81" mass="8376">MPARRNPKKSRTNQPVPSVADLTPVNLDEVAVAQVTPAVPALPAARPAAPKAGPPVAGAVRAGGSRGQRAGQARRYAFRRS</sequence>
<feature type="region of interest" description="Disordered" evidence="1">
    <location>
        <begin position="1"/>
        <end position="20"/>
    </location>
</feature>